<sequence>MLTSIIREKKIFLNLLHSKLFIVYFLLISSFLANFLSAEELKKEVNVYSYRQPFLVKPLFDKFTSQTGIKVNVIFAQKGLMEKIKLEGQRSPADVLLTVDIARLIEASQTIAQEVKSDVLIQHIPPAFRGQQNRWFGLTQRARVAFVSDRLPEVTQLTYTELADPKWQGKICTRSGQHPYNLAMFAAYLTKHGEAATQEWLSGLKQNLARKPSGNDRAQVRAVYAGECDIAIGNTYYMGAMVENDKNLEQKDWAKSVHMVFPDNHTTGTHVNLSGMVMARYAPNKDNGQKLMEFLVSKEAQKIYANLNYEYPVRDDTLPSPLLQSWGILNPDTTHVADIAANRTKASRLVDIVGFDR</sequence>
<dbReference type="InterPro" id="IPR026045">
    <property type="entry name" value="Ferric-bd"/>
</dbReference>
<evidence type="ECO:0000313" key="6">
    <source>
        <dbReference type="Proteomes" id="UP000252132"/>
    </source>
</evidence>
<dbReference type="PIRSF" id="PIRSF002825">
    <property type="entry name" value="CfbpA"/>
    <property type="match status" value="1"/>
</dbReference>
<evidence type="ECO:0000256" key="2">
    <source>
        <dbReference type="ARBA" id="ARBA00022729"/>
    </source>
</evidence>
<dbReference type="InterPro" id="IPR006059">
    <property type="entry name" value="SBP"/>
</dbReference>
<accession>A0A368DWE7</accession>
<keyword evidence="3" id="KW-0479">Metal-binding</keyword>
<gene>
    <name evidence="5" type="ORF">DBW69_06240</name>
</gene>
<keyword evidence="3" id="KW-0408">Iron</keyword>
<evidence type="ECO:0000313" key="5">
    <source>
        <dbReference type="EMBL" id="RCL75525.1"/>
    </source>
</evidence>
<dbReference type="SUPFAM" id="SSF53850">
    <property type="entry name" value="Periplasmic binding protein-like II"/>
    <property type="match status" value="1"/>
</dbReference>
<protein>
    <submittedName>
        <fullName evidence="5">Extracellular solute-binding protein</fullName>
    </submittedName>
</protein>
<dbReference type="Pfam" id="PF13416">
    <property type="entry name" value="SBP_bac_8"/>
    <property type="match status" value="1"/>
</dbReference>
<evidence type="ECO:0000256" key="4">
    <source>
        <dbReference type="SAM" id="Phobius"/>
    </source>
</evidence>
<keyword evidence="2" id="KW-0732">Signal</keyword>
<dbReference type="GO" id="GO:0030288">
    <property type="term" value="C:outer membrane-bounded periplasmic space"/>
    <property type="evidence" value="ECO:0007669"/>
    <property type="project" value="TreeGrafter"/>
</dbReference>
<keyword evidence="4" id="KW-0812">Transmembrane</keyword>
<keyword evidence="4" id="KW-1133">Transmembrane helix</keyword>
<feature type="transmembrane region" description="Helical" evidence="4">
    <location>
        <begin position="12"/>
        <end position="36"/>
    </location>
</feature>
<dbReference type="GO" id="GO:0046872">
    <property type="term" value="F:metal ion binding"/>
    <property type="evidence" value="ECO:0007669"/>
    <property type="project" value="UniProtKB-KW"/>
</dbReference>
<dbReference type="AlphaFoldDB" id="A0A368DWE7"/>
<evidence type="ECO:0000256" key="1">
    <source>
        <dbReference type="ARBA" id="ARBA00008520"/>
    </source>
</evidence>
<dbReference type="PANTHER" id="PTHR30006:SF15">
    <property type="entry name" value="IRON-UTILIZATION PERIPLASMIC PROTEIN"/>
    <property type="match status" value="1"/>
</dbReference>
<dbReference type="Proteomes" id="UP000252132">
    <property type="component" value="Unassembled WGS sequence"/>
</dbReference>
<organism evidence="5 6">
    <name type="scientific">PS1 clade bacterium</name>
    <dbReference type="NCBI Taxonomy" id="2175152"/>
    <lineage>
        <taxon>Bacteria</taxon>
        <taxon>Pseudomonadati</taxon>
        <taxon>Pseudomonadota</taxon>
        <taxon>Alphaproteobacteria</taxon>
        <taxon>PS1 clade</taxon>
    </lineage>
</organism>
<proteinExistence type="inferred from homology"/>
<dbReference type="PANTHER" id="PTHR30006">
    <property type="entry name" value="THIAMINE-BINDING PERIPLASMIC PROTEIN-RELATED"/>
    <property type="match status" value="1"/>
</dbReference>
<keyword evidence="4" id="KW-0472">Membrane</keyword>
<feature type="binding site" evidence="3">
    <location>
        <position position="237"/>
    </location>
    <ligand>
        <name>Fe cation</name>
        <dbReference type="ChEBI" id="CHEBI:24875"/>
    </ligand>
</feature>
<comment type="similarity">
    <text evidence="1">Belongs to the bacterial solute-binding protein 1 family.</text>
</comment>
<dbReference type="Gene3D" id="3.40.190.10">
    <property type="entry name" value="Periplasmic binding protein-like II"/>
    <property type="match status" value="2"/>
</dbReference>
<dbReference type="EMBL" id="QOQF01000032">
    <property type="protein sequence ID" value="RCL75525.1"/>
    <property type="molecule type" value="Genomic_DNA"/>
</dbReference>
<reference evidence="5 6" key="1">
    <citation type="journal article" date="2018" name="Microbiome">
        <title>Fine metagenomic profile of the Mediterranean stratified and mixed water columns revealed by assembly and recruitment.</title>
        <authorList>
            <person name="Haro-Moreno J.M."/>
            <person name="Lopez-Perez M."/>
            <person name="De La Torre J.R."/>
            <person name="Picazo A."/>
            <person name="Camacho A."/>
            <person name="Rodriguez-Valera F."/>
        </authorList>
    </citation>
    <scope>NUCLEOTIDE SEQUENCE [LARGE SCALE GENOMIC DNA]</scope>
    <source>
        <strain evidence="5">MED-G55</strain>
    </source>
</reference>
<evidence type="ECO:0000256" key="3">
    <source>
        <dbReference type="PIRSR" id="PIRSR002825-1"/>
    </source>
</evidence>
<comment type="caution">
    <text evidence="5">The sequence shown here is derived from an EMBL/GenBank/DDBJ whole genome shotgun (WGS) entry which is preliminary data.</text>
</comment>
<feature type="binding site" evidence="3">
    <location>
        <position position="236"/>
    </location>
    <ligand>
        <name>Fe cation</name>
        <dbReference type="ChEBI" id="CHEBI:24875"/>
    </ligand>
</feature>
<name>A0A368DWE7_9PROT</name>